<gene>
    <name evidence="1" type="ORF">MNBD_ALPHA04-649</name>
</gene>
<sequence length="40" mass="4348">RSTMRSPKVGASIVIERGSLGSYVAKVNDGRAFKVKRVVK</sequence>
<accession>A0A3B0R5Q4</accession>
<organism evidence="1">
    <name type="scientific">hydrothermal vent metagenome</name>
    <dbReference type="NCBI Taxonomy" id="652676"/>
    <lineage>
        <taxon>unclassified sequences</taxon>
        <taxon>metagenomes</taxon>
        <taxon>ecological metagenomes</taxon>
    </lineage>
</organism>
<dbReference type="AlphaFoldDB" id="A0A3B0R5Q4"/>
<protein>
    <submittedName>
        <fullName evidence="1">Uncharacterized protein</fullName>
    </submittedName>
</protein>
<feature type="non-terminal residue" evidence="1">
    <location>
        <position position="1"/>
    </location>
</feature>
<reference evidence="1" key="1">
    <citation type="submission" date="2018-06" db="EMBL/GenBank/DDBJ databases">
        <authorList>
            <person name="Zhirakovskaya E."/>
        </authorList>
    </citation>
    <scope>NUCLEOTIDE SEQUENCE</scope>
</reference>
<evidence type="ECO:0000313" key="1">
    <source>
        <dbReference type="EMBL" id="VAV87852.1"/>
    </source>
</evidence>
<dbReference type="EMBL" id="UOEF01000025">
    <property type="protein sequence ID" value="VAV87852.1"/>
    <property type="molecule type" value="Genomic_DNA"/>
</dbReference>
<name>A0A3B0R5Q4_9ZZZZ</name>
<proteinExistence type="predicted"/>